<sequence length="312" mass="33201">MSTSTNPNPETPVSDTVTQAQFHGLATEVSSLTTGMANLQLLLQTALQAAANLPPEAAAAPAPAPAPSAVAPTAADVLSSHVPGFVPPASTNPAAGASPSLLSQFPLVEAAVITAIVTHEFRSSDLYKLDPQYRDKADRRILALNGDTLELQTGDSSAKEYRSLNSVIIPLSTYFSIFGSAIAPMTPSIGLVISGFWAYTASLMQFASEYNWAAVHAYHADFFTARRREMQTGDYSKWGRIDLDIQTRRLFGHNKAARPNAPAPSGTKTRKAGGTGYCIKYNTGHCTTSPCPWGRPHTCSTCGQGHPVTEHK</sequence>
<reference evidence="1 2" key="1">
    <citation type="journal article" date="2012" name="New Phytol.">
        <title>Insight into trade-off between wood decay and parasitism from the genome of a fungal forest pathogen.</title>
        <authorList>
            <person name="Olson A."/>
            <person name="Aerts A."/>
            <person name="Asiegbu F."/>
            <person name="Belbahri L."/>
            <person name="Bouzid O."/>
            <person name="Broberg A."/>
            <person name="Canback B."/>
            <person name="Coutinho P.M."/>
            <person name="Cullen D."/>
            <person name="Dalman K."/>
            <person name="Deflorio G."/>
            <person name="van Diepen L.T."/>
            <person name="Dunand C."/>
            <person name="Duplessis S."/>
            <person name="Durling M."/>
            <person name="Gonthier P."/>
            <person name="Grimwood J."/>
            <person name="Fossdal C.G."/>
            <person name="Hansson D."/>
            <person name="Henrissat B."/>
            <person name="Hietala A."/>
            <person name="Himmelstrand K."/>
            <person name="Hoffmeister D."/>
            <person name="Hogberg N."/>
            <person name="James T.Y."/>
            <person name="Karlsson M."/>
            <person name="Kohler A."/>
            <person name="Kues U."/>
            <person name="Lee Y.H."/>
            <person name="Lin Y.C."/>
            <person name="Lind M."/>
            <person name="Lindquist E."/>
            <person name="Lombard V."/>
            <person name="Lucas S."/>
            <person name="Lunden K."/>
            <person name="Morin E."/>
            <person name="Murat C."/>
            <person name="Park J."/>
            <person name="Raffaello T."/>
            <person name="Rouze P."/>
            <person name="Salamov A."/>
            <person name="Schmutz J."/>
            <person name="Solheim H."/>
            <person name="Stahlberg J."/>
            <person name="Velez H."/>
            <person name="de Vries R.P."/>
            <person name="Wiebenga A."/>
            <person name="Woodward S."/>
            <person name="Yakovlev I."/>
            <person name="Garbelotto M."/>
            <person name="Martin F."/>
            <person name="Grigoriev I.V."/>
            <person name="Stenlid J."/>
        </authorList>
    </citation>
    <scope>NUCLEOTIDE SEQUENCE [LARGE SCALE GENOMIC DNA]</scope>
    <source>
        <strain evidence="1 2">TC 32-1</strain>
    </source>
</reference>
<dbReference type="AlphaFoldDB" id="W4JTU9"/>
<dbReference type="HOGENOM" id="CLU_082469_0_0_1"/>
<name>W4JTU9_HETIT</name>
<evidence type="ECO:0000313" key="1">
    <source>
        <dbReference type="EMBL" id="ETW76992.1"/>
    </source>
</evidence>
<proteinExistence type="predicted"/>
<accession>W4JTU9</accession>
<keyword evidence="2" id="KW-1185">Reference proteome</keyword>
<organism evidence="1 2">
    <name type="scientific">Heterobasidion irregulare (strain TC 32-1)</name>
    <dbReference type="NCBI Taxonomy" id="747525"/>
    <lineage>
        <taxon>Eukaryota</taxon>
        <taxon>Fungi</taxon>
        <taxon>Dikarya</taxon>
        <taxon>Basidiomycota</taxon>
        <taxon>Agaricomycotina</taxon>
        <taxon>Agaricomycetes</taxon>
        <taxon>Russulales</taxon>
        <taxon>Bondarzewiaceae</taxon>
        <taxon>Heterobasidion</taxon>
        <taxon>Heterobasidion annosum species complex</taxon>
    </lineage>
</organism>
<dbReference type="Proteomes" id="UP000030671">
    <property type="component" value="Unassembled WGS sequence"/>
</dbReference>
<dbReference type="OrthoDB" id="2774821at2759"/>
<dbReference type="InParanoid" id="W4JTU9"/>
<dbReference type="eggNOG" id="ENOG502R18J">
    <property type="taxonomic scope" value="Eukaryota"/>
</dbReference>
<gene>
    <name evidence="1" type="ORF">HETIRDRAFT_326573</name>
</gene>
<protein>
    <submittedName>
        <fullName evidence="1">Uncharacterized protein</fullName>
    </submittedName>
</protein>
<dbReference type="RefSeq" id="XP_009550549.1">
    <property type="nucleotide sequence ID" value="XM_009552254.1"/>
</dbReference>
<dbReference type="EMBL" id="KI925463">
    <property type="protein sequence ID" value="ETW76992.1"/>
    <property type="molecule type" value="Genomic_DNA"/>
</dbReference>
<dbReference type="KEGG" id="hir:HETIRDRAFT_326573"/>
<dbReference type="GeneID" id="20671254"/>
<evidence type="ECO:0000313" key="2">
    <source>
        <dbReference type="Proteomes" id="UP000030671"/>
    </source>
</evidence>